<organism evidence="2 3">
    <name type="scientific">Gigaspora margarita</name>
    <dbReference type="NCBI Taxonomy" id="4874"/>
    <lineage>
        <taxon>Eukaryota</taxon>
        <taxon>Fungi</taxon>
        <taxon>Fungi incertae sedis</taxon>
        <taxon>Mucoromycota</taxon>
        <taxon>Glomeromycotina</taxon>
        <taxon>Glomeromycetes</taxon>
        <taxon>Diversisporales</taxon>
        <taxon>Gigasporaceae</taxon>
        <taxon>Gigaspora</taxon>
    </lineage>
</organism>
<feature type="transmembrane region" description="Helical" evidence="1">
    <location>
        <begin position="184"/>
        <end position="208"/>
    </location>
</feature>
<evidence type="ECO:0000313" key="2">
    <source>
        <dbReference type="EMBL" id="KAF0502324.1"/>
    </source>
</evidence>
<dbReference type="Proteomes" id="UP000439903">
    <property type="component" value="Unassembled WGS sequence"/>
</dbReference>
<gene>
    <name evidence="2" type="ORF">F8M41_019843</name>
</gene>
<evidence type="ECO:0000256" key="1">
    <source>
        <dbReference type="SAM" id="Phobius"/>
    </source>
</evidence>
<protein>
    <submittedName>
        <fullName evidence="2">Uncharacterized protein</fullName>
    </submittedName>
</protein>
<keyword evidence="1" id="KW-0812">Transmembrane</keyword>
<dbReference type="AlphaFoldDB" id="A0A8H4AJH7"/>
<keyword evidence="3" id="KW-1185">Reference proteome</keyword>
<feature type="transmembrane region" description="Helical" evidence="1">
    <location>
        <begin position="40"/>
        <end position="59"/>
    </location>
</feature>
<dbReference type="EMBL" id="WTPW01000527">
    <property type="protein sequence ID" value="KAF0502324.1"/>
    <property type="molecule type" value="Genomic_DNA"/>
</dbReference>
<name>A0A8H4AJH7_GIGMA</name>
<proteinExistence type="predicted"/>
<comment type="caution">
    <text evidence="2">The sequence shown here is derived from an EMBL/GenBank/DDBJ whole genome shotgun (WGS) entry which is preliminary data.</text>
</comment>
<evidence type="ECO:0000313" key="3">
    <source>
        <dbReference type="Proteomes" id="UP000439903"/>
    </source>
</evidence>
<reference evidence="2 3" key="1">
    <citation type="journal article" date="2019" name="Environ. Microbiol.">
        <title>At the nexus of three kingdoms: the genome of the mycorrhizal fungus Gigaspora margarita provides insights into plant, endobacterial and fungal interactions.</title>
        <authorList>
            <person name="Venice F."/>
            <person name="Ghignone S."/>
            <person name="Salvioli di Fossalunga A."/>
            <person name="Amselem J."/>
            <person name="Novero M."/>
            <person name="Xianan X."/>
            <person name="Sedzielewska Toro K."/>
            <person name="Morin E."/>
            <person name="Lipzen A."/>
            <person name="Grigoriev I.V."/>
            <person name="Henrissat B."/>
            <person name="Martin F.M."/>
            <person name="Bonfante P."/>
        </authorList>
    </citation>
    <scope>NUCLEOTIDE SEQUENCE [LARGE SCALE GENOMIC DNA]</scope>
    <source>
        <strain evidence="2 3">BEG34</strain>
    </source>
</reference>
<keyword evidence="1" id="KW-0472">Membrane</keyword>
<sequence length="264" mass="30736">MSDNGKYQIKKQERKFELIKLQKVLNEWKNLRTSCLKCSIIYILFGVFSLVIGILLLTLDINEMLIILRTISTSIISVGSIGAFVENLKVLKDIYTEKDSNSKKEGSDEKFDDIMIEMSMTANSYNLEKEVNFMKSIINNLRYTIFCRTMLIILMTSSLIVMSITSIYFILYKPYNISLNAMPIILTIYSCFCLFEFVLLMYCIRYIMSSADYGNCYLKPETPFTSKNGTINILFILFFFPLLFFTGLILLKEKKNLFKEDYNE</sequence>
<accession>A0A8H4AJH7</accession>
<feature type="transmembrane region" description="Helical" evidence="1">
    <location>
        <begin position="228"/>
        <end position="251"/>
    </location>
</feature>
<feature type="transmembrane region" description="Helical" evidence="1">
    <location>
        <begin position="66"/>
        <end position="85"/>
    </location>
</feature>
<feature type="transmembrane region" description="Helical" evidence="1">
    <location>
        <begin position="150"/>
        <end position="172"/>
    </location>
</feature>
<keyword evidence="1" id="KW-1133">Transmembrane helix</keyword>